<gene>
    <name evidence="5" type="ORF">Cspa_c21880</name>
</gene>
<proteinExistence type="predicted"/>
<dbReference type="eggNOG" id="COG1146">
    <property type="taxonomic scope" value="Bacteria"/>
</dbReference>
<dbReference type="SUPFAM" id="SSF54862">
    <property type="entry name" value="4Fe-4S ferredoxins"/>
    <property type="match status" value="1"/>
</dbReference>
<dbReference type="PROSITE" id="PS00198">
    <property type="entry name" value="4FE4S_FER_1"/>
    <property type="match status" value="2"/>
</dbReference>
<dbReference type="Proteomes" id="UP000011728">
    <property type="component" value="Chromosome"/>
</dbReference>
<dbReference type="PATRIC" id="fig|931276.5.peg.2186"/>
<keyword evidence="6" id="KW-1185">Reference proteome</keyword>
<evidence type="ECO:0000259" key="4">
    <source>
        <dbReference type="PROSITE" id="PS51379"/>
    </source>
</evidence>
<dbReference type="HOGENOM" id="CLU_068049_0_0_9"/>
<dbReference type="Pfam" id="PF00037">
    <property type="entry name" value="Fer4"/>
    <property type="match status" value="1"/>
</dbReference>
<feature type="domain" description="4Fe-4S ferredoxin-type" evidence="4">
    <location>
        <begin position="183"/>
        <end position="212"/>
    </location>
</feature>
<dbReference type="AlphaFoldDB" id="M1MI03"/>
<dbReference type="GO" id="GO:0046872">
    <property type="term" value="F:metal ion binding"/>
    <property type="evidence" value="ECO:0007669"/>
    <property type="project" value="UniProtKB-KW"/>
</dbReference>
<dbReference type="InterPro" id="IPR029039">
    <property type="entry name" value="Flavoprotein-like_sf"/>
</dbReference>
<organism evidence="5 6">
    <name type="scientific">Clostridium saccharoperbutylacetonicum N1-4(HMT)</name>
    <dbReference type="NCBI Taxonomy" id="931276"/>
    <lineage>
        <taxon>Bacteria</taxon>
        <taxon>Bacillati</taxon>
        <taxon>Bacillota</taxon>
        <taxon>Clostridia</taxon>
        <taxon>Eubacteriales</taxon>
        <taxon>Clostridiaceae</taxon>
        <taxon>Clostridium</taxon>
    </lineage>
</organism>
<dbReference type="InterPro" id="IPR017900">
    <property type="entry name" value="4Fe4S_Fe_S_CS"/>
</dbReference>
<dbReference type="NCBIfam" id="NF038196">
    <property type="entry name" value="ferrodoxin_EFR1"/>
    <property type="match status" value="1"/>
</dbReference>
<keyword evidence="3" id="KW-0411">Iron-sulfur</keyword>
<accession>M1MI03</accession>
<dbReference type="Gene3D" id="3.30.70.20">
    <property type="match status" value="1"/>
</dbReference>
<sequence length="260" mass="29894">MKRLKEDVMKVLYFTATGNNLYVAKKIGGESYSIPKLMKQGQFEFEDEKIGIVFPSYYGGVPRIVEEFLDKVKLKSEYIFAVVSFGSFSGAVIPELLEIGKRNQIQFSYINEILMVDNYLPVFDMDKEMKKEPKKNIEESLAQIIKDIQNEKVYIKRHATVIRFIEAIIKKFHSSTKGNPEYDKNFYVEDACNSCKICEKVCPVNNINVDTEPVYKGNCEHCLACINHCPQNAIRLKGERSKTRFINKNIALKEIIDSNS</sequence>
<dbReference type="STRING" id="36745.CLSAP_20090"/>
<dbReference type="Gene3D" id="3.40.50.360">
    <property type="match status" value="1"/>
</dbReference>
<reference evidence="5 6" key="1">
    <citation type="submission" date="2013-02" db="EMBL/GenBank/DDBJ databases">
        <title>Genome sequence of Clostridium saccharoperbutylacetonicum N1-4(HMT).</title>
        <authorList>
            <person name="Poehlein A."/>
            <person name="Daniel R."/>
        </authorList>
    </citation>
    <scope>NUCLEOTIDE SEQUENCE [LARGE SCALE GENOMIC DNA]</scope>
    <source>
        <strain evidence="6">N1-4(HMT)</strain>
    </source>
</reference>
<dbReference type="PROSITE" id="PS51379">
    <property type="entry name" value="4FE4S_FER_2"/>
    <property type="match status" value="2"/>
</dbReference>
<dbReference type="SUPFAM" id="SSF52218">
    <property type="entry name" value="Flavoproteins"/>
    <property type="match status" value="1"/>
</dbReference>
<dbReference type="EMBL" id="CP004121">
    <property type="protein sequence ID" value="AGF55953.1"/>
    <property type="molecule type" value="Genomic_DNA"/>
</dbReference>
<dbReference type="InterPro" id="IPR047964">
    <property type="entry name" value="EFR1-like"/>
</dbReference>
<evidence type="ECO:0000256" key="1">
    <source>
        <dbReference type="ARBA" id="ARBA00022723"/>
    </source>
</evidence>
<dbReference type="InterPro" id="IPR017896">
    <property type="entry name" value="4Fe4S_Fe-S-bd"/>
</dbReference>
<name>M1MI03_9CLOT</name>
<feature type="domain" description="4Fe-4S ferredoxin-type" evidence="4">
    <location>
        <begin position="214"/>
        <end position="239"/>
    </location>
</feature>
<evidence type="ECO:0000313" key="5">
    <source>
        <dbReference type="EMBL" id="AGF55953.1"/>
    </source>
</evidence>
<keyword evidence="1" id="KW-0479">Metal-binding</keyword>
<dbReference type="KEGG" id="csr:Cspa_c21880"/>
<keyword evidence="2" id="KW-0408">Iron</keyword>
<evidence type="ECO:0000313" key="6">
    <source>
        <dbReference type="Proteomes" id="UP000011728"/>
    </source>
</evidence>
<evidence type="ECO:0000256" key="3">
    <source>
        <dbReference type="ARBA" id="ARBA00023014"/>
    </source>
</evidence>
<evidence type="ECO:0000256" key="2">
    <source>
        <dbReference type="ARBA" id="ARBA00023004"/>
    </source>
</evidence>
<protein>
    <submittedName>
        <fullName evidence="5">4Fe-4S ferredoxin iron-sulfur binding domain-containing protein</fullName>
    </submittedName>
</protein>
<dbReference type="GO" id="GO:0051536">
    <property type="term" value="F:iron-sulfur cluster binding"/>
    <property type="evidence" value="ECO:0007669"/>
    <property type="project" value="UniProtKB-KW"/>
</dbReference>